<dbReference type="Gene3D" id="3.40.50.1460">
    <property type="match status" value="1"/>
</dbReference>
<dbReference type="PANTHER" id="PTHR48104:SF30">
    <property type="entry name" value="METACASPASE-1"/>
    <property type="match status" value="1"/>
</dbReference>
<dbReference type="Proteomes" id="UP001175211">
    <property type="component" value="Unassembled WGS sequence"/>
</dbReference>
<evidence type="ECO:0000313" key="3">
    <source>
        <dbReference type="EMBL" id="KAK0458304.1"/>
    </source>
</evidence>
<dbReference type="InterPro" id="IPR011600">
    <property type="entry name" value="Pept_C14_caspase"/>
</dbReference>
<keyword evidence="4" id="KW-1185">Reference proteome</keyword>
<protein>
    <recommendedName>
        <fullName evidence="2">Peptidase C14 caspase domain-containing protein</fullName>
    </recommendedName>
</protein>
<reference evidence="3" key="1">
    <citation type="submission" date="2023-06" db="EMBL/GenBank/DDBJ databases">
        <authorList>
            <consortium name="Lawrence Berkeley National Laboratory"/>
            <person name="Ahrendt S."/>
            <person name="Sahu N."/>
            <person name="Indic B."/>
            <person name="Wong-Bajracharya J."/>
            <person name="Merenyi Z."/>
            <person name="Ke H.-M."/>
            <person name="Monk M."/>
            <person name="Kocsube S."/>
            <person name="Drula E."/>
            <person name="Lipzen A."/>
            <person name="Balint B."/>
            <person name="Henrissat B."/>
            <person name="Andreopoulos B."/>
            <person name="Martin F.M."/>
            <person name="Harder C.B."/>
            <person name="Rigling D."/>
            <person name="Ford K.L."/>
            <person name="Foster G.D."/>
            <person name="Pangilinan J."/>
            <person name="Papanicolaou A."/>
            <person name="Barry K."/>
            <person name="LaButti K."/>
            <person name="Viragh M."/>
            <person name="Koriabine M."/>
            <person name="Yan M."/>
            <person name="Riley R."/>
            <person name="Champramary S."/>
            <person name="Plett K.L."/>
            <person name="Tsai I.J."/>
            <person name="Slot J."/>
            <person name="Sipos G."/>
            <person name="Plett J."/>
            <person name="Nagy L.G."/>
            <person name="Grigoriev I.V."/>
        </authorList>
    </citation>
    <scope>NUCLEOTIDE SEQUENCE</scope>
    <source>
        <strain evidence="3">CCBAS 213</strain>
    </source>
</reference>
<dbReference type="RefSeq" id="XP_060330592.1">
    <property type="nucleotide sequence ID" value="XM_060477461.1"/>
</dbReference>
<dbReference type="GO" id="GO:0004197">
    <property type="term" value="F:cysteine-type endopeptidase activity"/>
    <property type="evidence" value="ECO:0007669"/>
    <property type="project" value="InterPro"/>
</dbReference>
<evidence type="ECO:0000256" key="1">
    <source>
        <dbReference type="ARBA" id="ARBA00009005"/>
    </source>
</evidence>
<feature type="domain" description="Peptidase C14 caspase" evidence="2">
    <location>
        <begin position="280"/>
        <end position="536"/>
    </location>
</feature>
<accession>A0AA39KEG5</accession>
<name>A0AA39KEG5_ARMTA</name>
<dbReference type="EMBL" id="JAUEPS010000018">
    <property type="protein sequence ID" value="KAK0458304.1"/>
    <property type="molecule type" value="Genomic_DNA"/>
</dbReference>
<proteinExistence type="inferred from homology"/>
<evidence type="ECO:0000313" key="4">
    <source>
        <dbReference type="Proteomes" id="UP001175211"/>
    </source>
</evidence>
<dbReference type="PANTHER" id="PTHR48104">
    <property type="entry name" value="METACASPASE-4"/>
    <property type="match status" value="1"/>
</dbReference>
<dbReference type="GO" id="GO:0006508">
    <property type="term" value="P:proteolysis"/>
    <property type="evidence" value="ECO:0007669"/>
    <property type="project" value="InterPro"/>
</dbReference>
<dbReference type="InterPro" id="IPR050452">
    <property type="entry name" value="Metacaspase"/>
</dbReference>
<dbReference type="Pfam" id="PF00656">
    <property type="entry name" value="Peptidase_C14"/>
    <property type="match status" value="1"/>
</dbReference>
<dbReference type="GO" id="GO:0005737">
    <property type="term" value="C:cytoplasm"/>
    <property type="evidence" value="ECO:0007669"/>
    <property type="project" value="TreeGrafter"/>
</dbReference>
<gene>
    <name evidence="3" type="ORF">EV420DRAFT_1643174</name>
</gene>
<dbReference type="AlphaFoldDB" id="A0AA39KEG5"/>
<comment type="caution">
    <text evidence="3">The sequence shown here is derived from an EMBL/GenBank/DDBJ whole genome shotgun (WGS) entry which is preliminary data.</text>
</comment>
<comment type="similarity">
    <text evidence="1">Belongs to the peptidase C14B family.</text>
</comment>
<organism evidence="3 4">
    <name type="scientific">Armillaria tabescens</name>
    <name type="common">Ringless honey mushroom</name>
    <name type="synonym">Agaricus tabescens</name>
    <dbReference type="NCBI Taxonomy" id="1929756"/>
    <lineage>
        <taxon>Eukaryota</taxon>
        <taxon>Fungi</taxon>
        <taxon>Dikarya</taxon>
        <taxon>Basidiomycota</taxon>
        <taxon>Agaricomycotina</taxon>
        <taxon>Agaricomycetes</taxon>
        <taxon>Agaricomycetidae</taxon>
        <taxon>Agaricales</taxon>
        <taxon>Marasmiineae</taxon>
        <taxon>Physalacriaceae</taxon>
        <taxon>Desarmillaria</taxon>
    </lineage>
</organism>
<evidence type="ECO:0000259" key="2">
    <source>
        <dbReference type="Pfam" id="PF00656"/>
    </source>
</evidence>
<sequence length="581" mass="65209">MDLPTTSGRHEPKKPRRISRTVPASIQIANIVKGLGQMVPVVGSFVKGVAETAVVLLESLEFGKQFQNNEEDMQDLTNEIIDIVIIVRDTGIQISAMPESIKYAAGLQTACLKFQESLCELLKQVNEITRNTCGVRRNIMNEWFPEFHIQKVQVTLNSSASLARLNEEISSVQSILKQVMLTSPNLLADDAKNPIYDEAQMMRHYRIPGDINVERFKETNARAQPRRIDRHSVSGFQLMNWFYQLQFRFLFFWLHLHFKWSLSLRFEISPSSPSHRGFRTWAVIIGIDAYPDSPVRGCVAEALAMEKYFIKNLGVPAGQIQLLTSAVSPAPTCSSNCVSSIPTRENIIHALFGLSTNSKIQYGDNIIIYFAGRVSSYFRSDYAPSNDFIAGGGCIEALCPIDRVAPSDGVTVPDISDRETNTIFTQISRTKGNRITIILDCCHSSSFTRDVSILDGMRGADPLPPASIKDMFDAADSRMRDLPGYRSISANDWLPNTECQVVLAACREYERAKEMKRINGYNGIFTQALVSALESGDLIEESTYIDVDQFLGRWDRRAPVIVGKHMNELLWHQVQCSFDAL</sequence>
<dbReference type="GeneID" id="85361009"/>